<evidence type="ECO:0000256" key="1">
    <source>
        <dbReference type="SAM" id="MobiDB-lite"/>
    </source>
</evidence>
<organism evidence="2 3">
    <name type="scientific">Zasmidium cellare</name>
    <name type="common">Wine cellar mold</name>
    <name type="synonym">Racodium cellare</name>
    <dbReference type="NCBI Taxonomy" id="395010"/>
    <lineage>
        <taxon>Eukaryota</taxon>
        <taxon>Fungi</taxon>
        <taxon>Dikarya</taxon>
        <taxon>Ascomycota</taxon>
        <taxon>Pezizomycotina</taxon>
        <taxon>Dothideomycetes</taxon>
        <taxon>Dothideomycetidae</taxon>
        <taxon>Mycosphaerellales</taxon>
        <taxon>Mycosphaerellaceae</taxon>
        <taxon>Zasmidium</taxon>
    </lineage>
</organism>
<feature type="region of interest" description="Disordered" evidence="1">
    <location>
        <begin position="59"/>
        <end position="107"/>
    </location>
</feature>
<dbReference type="EMBL" id="JAXOVC010000003">
    <property type="protein sequence ID" value="KAK4504374.1"/>
    <property type="molecule type" value="Genomic_DNA"/>
</dbReference>
<evidence type="ECO:0000313" key="3">
    <source>
        <dbReference type="Proteomes" id="UP001305779"/>
    </source>
</evidence>
<sequence>MGVGWDAAMDQKLLIVALHVKSVDAKDICGGWSSVFPSDTSPVPTYWSVCKRLMRLRKSTAASEKGGKIHKAKGRKPGAKKAAKQKRKSHDEESSATETESEYREDL</sequence>
<dbReference type="Proteomes" id="UP001305779">
    <property type="component" value="Unassembled WGS sequence"/>
</dbReference>
<accession>A0ABR0ESL6</accession>
<protein>
    <submittedName>
        <fullName evidence="2">Uncharacterized protein</fullName>
    </submittedName>
</protein>
<feature type="compositionally biased region" description="Basic residues" evidence="1">
    <location>
        <begin position="68"/>
        <end position="88"/>
    </location>
</feature>
<name>A0ABR0ESL6_ZASCE</name>
<proteinExistence type="predicted"/>
<gene>
    <name evidence="2" type="ORF">PRZ48_005290</name>
</gene>
<reference evidence="2 3" key="1">
    <citation type="journal article" date="2023" name="G3 (Bethesda)">
        <title>A chromosome-level genome assembly of Zasmidium syzygii isolated from banana leaves.</title>
        <authorList>
            <person name="van Westerhoven A.C."/>
            <person name="Mehrabi R."/>
            <person name="Talebi R."/>
            <person name="Steentjes M.B.F."/>
            <person name="Corcolon B."/>
            <person name="Chong P.A."/>
            <person name="Kema G.H.J."/>
            <person name="Seidl M.F."/>
        </authorList>
    </citation>
    <scope>NUCLEOTIDE SEQUENCE [LARGE SCALE GENOMIC DNA]</scope>
    <source>
        <strain evidence="2 3">P124</strain>
    </source>
</reference>
<comment type="caution">
    <text evidence="2">The sequence shown here is derived from an EMBL/GenBank/DDBJ whole genome shotgun (WGS) entry which is preliminary data.</text>
</comment>
<keyword evidence="3" id="KW-1185">Reference proteome</keyword>
<evidence type="ECO:0000313" key="2">
    <source>
        <dbReference type="EMBL" id="KAK4504374.1"/>
    </source>
</evidence>